<evidence type="ECO:0000256" key="1">
    <source>
        <dbReference type="SAM" id="MobiDB-lite"/>
    </source>
</evidence>
<protein>
    <submittedName>
        <fullName evidence="2">Resolvase domain protein</fullName>
    </submittedName>
</protein>
<comment type="caution">
    <text evidence="2">The sequence shown here is derived from an EMBL/GenBank/DDBJ whole genome shotgun (WGS) entry which is preliminary data.</text>
</comment>
<organism evidence="2">
    <name type="scientific">human gut metagenome</name>
    <dbReference type="NCBI Taxonomy" id="408170"/>
    <lineage>
        <taxon>unclassified sequences</taxon>
        <taxon>metagenomes</taxon>
        <taxon>organismal metagenomes</taxon>
    </lineage>
</organism>
<feature type="non-terminal residue" evidence="2">
    <location>
        <position position="166"/>
    </location>
</feature>
<dbReference type="InterPro" id="IPR038109">
    <property type="entry name" value="DNA_bind_recomb_sf"/>
</dbReference>
<evidence type="ECO:0000313" key="2">
    <source>
        <dbReference type="EMBL" id="EKC61942.1"/>
    </source>
</evidence>
<reference evidence="2" key="1">
    <citation type="journal article" date="2013" name="Environ. Microbiol.">
        <title>Microbiota from the distal guts of lean and obese adolescents exhibit partial functional redundancy besides clear differences in community structure.</title>
        <authorList>
            <person name="Ferrer M."/>
            <person name="Ruiz A."/>
            <person name="Lanza F."/>
            <person name="Haange S.B."/>
            <person name="Oberbach A."/>
            <person name="Till H."/>
            <person name="Bargiela R."/>
            <person name="Campoy C."/>
            <person name="Segura M.T."/>
            <person name="Richter M."/>
            <person name="von Bergen M."/>
            <person name="Seifert J."/>
            <person name="Suarez A."/>
        </authorList>
    </citation>
    <scope>NUCLEOTIDE SEQUENCE</scope>
</reference>
<dbReference type="Gene3D" id="3.90.1750.20">
    <property type="entry name" value="Putative Large Serine Recombinase, Chain B, Domain 2"/>
    <property type="match status" value="1"/>
</dbReference>
<sequence>HHLSSLAQEESRNISENIRWGVVRKFEKGKVIVNCTKFMGYTKNEDGDLVIVPEEAEIVKLIFRLYLEGYSTKSEPVVEMAEQELSHNVSRHGAGDHQRADGRTIAEVYTDRTEMRAVRTGKRRKKSRKDQKPESALPLGAGGRNAVERTALSGERFIVLGTVRPA</sequence>
<proteinExistence type="predicted"/>
<name>K1SMS5_9ZZZZ</name>
<feature type="non-terminal residue" evidence="2">
    <location>
        <position position="1"/>
    </location>
</feature>
<accession>K1SMS5</accession>
<dbReference type="EMBL" id="AJWY01008176">
    <property type="protein sequence ID" value="EKC61942.1"/>
    <property type="molecule type" value="Genomic_DNA"/>
</dbReference>
<feature type="region of interest" description="Disordered" evidence="1">
    <location>
        <begin position="116"/>
        <end position="145"/>
    </location>
</feature>
<gene>
    <name evidence="2" type="ORF">LEA_12093</name>
</gene>
<feature type="compositionally biased region" description="Basic residues" evidence="1">
    <location>
        <begin position="119"/>
        <end position="129"/>
    </location>
</feature>
<dbReference type="AlphaFoldDB" id="K1SMS5"/>